<evidence type="ECO:0000256" key="1">
    <source>
        <dbReference type="SAM" id="SignalP"/>
    </source>
</evidence>
<dbReference type="AlphaFoldDB" id="A0A841KAQ2"/>
<dbReference type="PANTHER" id="PTHR36513:SF1">
    <property type="entry name" value="TRANSMEMBRANE PROTEIN"/>
    <property type="match status" value="1"/>
</dbReference>
<dbReference type="Pfam" id="PF05990">
    <property type="entry name" value="DUF900"/>
    <property type="match status" value="1"/>
</dbReference>
<keyword evidence="1" id="KW-0732">Signal</keyword>
<dbReference type="InterPro" id="IPR029058">
    <property type="entry name" value="AB_hydrolase_fold"/>
</dbReference>
<evidence type="ECO:0000313" key="2">
    <source>
        <dbReference type="EMBL" id="MBB6169365.1"/>
    </source>
</evidence>
<dbReference type="InterPro" id="IPR010297">
    <property type="entry name" value="DUF900_hydrolase"/>
</dbReference>
<keyword evidence="3" id="KW-1185">Reference proteome</keyword>
<dbReference type="PROSITE" id="PS51318">
    <property type="entry name" value="TAT"/>
    <property type="match status" value="1"/>
</dbReference>
<dbReference type="Proteomes" id="UP000588017">
    <property type="component" value="Unassembled WGS sequence"/>
</dbReference>
<feature type="chain" id="PRO_5032297874" evidence="1">
    <location>
        <begin position="25"/>
        <end position="345"/>
    </location>
</feature>
<comment type="caution">
    <text evidence="2">The sequence shown here is derived from an EMBL/GenBank/DDBJ whole genome shotgun (WGS) entry which is preliminary data.</text>
</comment>
<dbReference type="SUPFAM" id="SSF53474">
    <property type="entry name" value="alpha/beta-Hydrolases"/>
    <property type="match status" value="1"/>
</dbReference>
<sequence length="345" mass="36450">MQPFFSRRSLLRLALAQAGAVTLAGCSSAIGALDSSSTPAATGNSSPTGARGGPVVYAVTTRAPVNGASERPWFGSARSGGTRAVAVRFDPPPEGFFDRIGATLTGDWHINAVEPLGNNDPVAALTLAAAGRDVLIYVHGYNQSFEQAAIDAAELSRAIGFSGATVGFSWPSKEGLLDYGYDRESALWSRDAFQDLLEALVRNAMIGRVHIVAHSMGTLLTLETLRQLWAVSGSPDVAARFGAIVLASPDIDVDLFATSVRRIGPLAKHITVISSVNDRALAVSSRLAGGVSRVGAADRAVLEPLGVRIADASEYGWGIIRHDLFLSNKDVRGVIKRAVERKTWD</sequence>
<organism evidence="2 3">
    <name type="scientific">Chelatococcus composti</name>
    <dbReference type="NCBI Taxonomy" id="1743235"/>
    <lineage>
        <taxon>Bacteria</taxon>
        <taxon>Pseudomonadati</taxon>
        <taxon>Pseudomonadota</taxon>
        <taxon>Alphaproteobacteria</taxon>
        <taxon>Hyphomicrobiales</taxon>
        <taxon>Chelatococcaceae</taxon>
        <taxon>Chelatococcus</taxon>
    </lineage>
</organism>
<proteinExistence type="predicted"/>
<evidence type="ECO:0000313" key="3">
    <source>
        <dbReference type="Proteomes" id="UP000588017"/>
    </source>
</evidence>
<accession>A0A841KAQ2</accession>
<dbReference type="RefSeq" id="WP_183335682.1">
    <property type="nucleotide sequence ID" value="NZ_BMHX01000007.1"/>
</dbReference>
<protein>
    <submittedName>
        <fullName evidence="2">Pimeloyl-ACP methyl ester carboxylesterase</fullName>
    </submittedName>
</protein>
<dbReference type="EMBL" id="JACHEH010000007">
    <property type="protein sequence ID" value="MBB6169365.1"/>
    <property type="molecule type" value="Genomic_DNA"/>
</dbReference>
<feature type="signal peptide" evidence="1">
    <location>
        <begin position="1"/>
        <end position="24"/>
    </location>
</feature>
<dbReference type="Gene3D" id="3.40.50.1820">
    <property type="entry name" value="alpha/beta hydrolase"/>
    <property type="match status" value="1"/>
</dbReference>
<dbReference type="PROSITE" id="PS51257">
    <property type="entry name" value="PROKAR_LIPOPROTEIN"/>
    <property type="match status" value="1"/>
</dbReference>
<dbReference type="PANTHER" id="PTHR36513">
    <property type="entry name" value="ABC TRANSMEMBRANE TYPE-1 DOMAIN-CONTAINING PROTEIN"/>
    <property type="match status" value="1"/>
</dbReference>
<name>A0A841KAQ2_9HYPH</name>
<reference evidence="2 3" key="1">
    <citation type="submission" date="2020-08" db="EMBL/GenBank/DDBJ databases">
        <title>Genomic Encyclopedia of Type Strains, Phase IV (KMG-IV): sequencing the most valuable type-strain genomes for metagenomic binning, comparative biology and taxonomic classification.</title>
        <authorList>
            <person name="Goeker M."/>
        </authorList>
    </citation>
    <scope>NUCLEOTIDE SEQUENCE [LARGE SCALE GENOMIC DNA]</scope>
    <source>
        <strain evidence="2 3">DSM 101465</strain>
    </source>
</reference>
<dbReference type="InterPro" id="IPR006311">
    <property type="entry name" value="TAT_signal"/>
</dbReference>
<gene>
    <name evidence="2" type="ORF">HNQ73_003007</name>
</gene>